<feature type="compositionally biased region" description="Polar residues" evidence="1">
    <location>
        <begin position="901"/>
        <end position="910"/>
    </location>
</feature>
<feature type="region of interest" description="Disordered" evidence="1">
    <location>
        <begin position="991"/>
        <end position="1100"/>
    </location>
</feature>
<dbReference type="PROSITE" id="PS50097">
    <property type="entry name" value="BTB"/>
    <property type="match status" value="2"/>
</dbReference>
<proteinExistence type="predicted"/>
<feature type="compositionally biased region" description="Basic and acidic residues" evidence="1">
    <location>
        <begin position="693"/>
        <end position="703"/>
    </location>
</feature>
<organism evidence="3 4">
    <name type="scientific">Porites evermanni</name>
    <dbReference type="NCBI Taxonomy" id="104178"/>
    <lineage>
        <taxon>Eukaryota</taxon>
        <taxon>Metazoa</taxon>
        <taxon>Cnidaria</taxon>
        <taxon>Anthozoa</taxon>
        <taxon>Hexacorallia</taxon>
        <taxon>Scleractinia</taxon>
        <taxon>Fungiina</taxon>
        <taxon>Poritidae</taxon>
        <taxon>Porites</taxon>
    </lineage>
</organism>
<gene>
    <name evidence="3" type="ORF">PEVE_00045287</name>
</gene>
<evidence type="ECO:0000313" key="4">
    <source>
        <dbReference type="Proteomes" id="UP001159427"/>
    </source>
</evidence>
<dbReference type="PANTHER" id="PTHR22427">
    <property type="entry name" value="GH15728P"/>
    <property type="match status" value="1"/>
</dbReference>
<dbReference type="Proteomes" id="UP001159427">
    <property type="component" value="Unassembled WGS sequence"/>
</dbReference>
<feature type="region of interest" description="Disordered" evidence="1">
    <location>
        <begin position="693"/>
        <end position="925"/>
    </location>
</feature>
<feature type="domain" description="BTB" evidence="2">
    <location>
        <begin position="377"/>
        <end position="444"/>
    </location>
</feature>
<dbReference type="Pfam" id="PF00651">
    <property type="entry name" value="BTB"/>
    <property type="match status" value="2"/>
</dbReference>
<feature type="compositionally biased region" description="Polar residues" evidence="1">
    <location>
        <begin position="805"/>
        <end position="821"/>
    </location>
</feature>
<protein>
    <recommendedName>
        <fullName evidence="2">BTB domain-containing protein</fullName>
    </recommendedName>
</protein>
<evidence type="ECO:0000259" key="2">
    <source>
        <dbReference type="PROSITE" id="PS50097"/>
    </source>
</evidence>
<dbReference type="InterPro" id="IPR000210">
    <property type="entry name" value="BTB/POZ_dom"/>
</dbReference>
<evidence type="ECO:0000313" key="3">
    <source>
        <dbReference type="EMBL" id="CAH3150532.1"/>
    </source>
</evidence>
<feature type="compositionally biased region" description="Low complexity" evidence="1">
    <location>
        <begin position="1031"/>
        <end position="1042"/>
    </location>
</feature>
<dbReference type="SUPFAM" id="SSF54695">
    <property type="entry name" value="POZ domain"/>
    <property type="match status" value="2"/>
</dbReference>
<accession>A0ABN8PU91</accession>
<feature type="compositionally biased region" description="Polar residues" evidence="1">
    <location>
        <begin position="1009"/>
        <end position="1027"/>
    </location>
</feature>
<feature type="compositionally biased region" description="Polar residues" evidence="1">
    <location>
        <begin position="881"/>
        <end position="893"/>
    </location>
</feature>
<comment type="caution">
    <text evidence="3">The sequence shown here is derived from an EMBL/GenBank/DDBJ whole genome shotgun (WGS) entry which is preliminary data.</text>
</comment>
<dbReference type="Gene3D" id="3.30.710.10">
    <property type="entry name" value="Potassium Channel Kv1.1, Chain A"/>
    <property type="match status" value="2"/>
</dbReference>
<keyword evidence="4" id="KW-1185">Reference proteome</keyword>
<dbReference type="EMBL" id="CALNXI010000994">
    <property type="protein sequence ID" value="CAH3150532.1"/>
    <property type="molecule type" value="Genomic_DNA"/>
</dbReference>
<name>A0ABN8PU91_9CNID</name>
<feature type="compositionally biased region" description="Low complexity" evidence="1">
    <location>
        <begin position="859"/>
        <end position="873"/>
    </location>
</feature>
<feature type="compositionally biased region" description="Polar residues" evidence="1">
    <location>
        <begin position="828"/>
        <end position="839"/>
    </location>
</feature>
<dbReference type="PANTHER" id="PTHR22427:SF7">
    <property type="entry name" value="GH15728P"/>
    <property type="match status" value="1"/>
</dbReference>
<dbReference type="Pfam" id="PF26017">
    <property type="entry name" value="BACK_BTBD8"/>
    <property type="match status" value="1"/>
</dbReference>
<dbReference type="SMART" id="SM00225">
    <property type="entry name" value="BTB"/>
    <property type="match status" value="2"/>
</dbReference>
<dbReference type="InterPro" id="IPR011333">
    <property type="entry name" value="SKP1/BTB/POZ_sf"/>
</dbReference>
<dbReference type="InterPro" id="IPR043225">
    <property type="entry name" value="BACK_BTBD8"/>
</dbReference>
<dbReference type="CDD" id="cd18286">
    <property type="entry name" value="BTB2_POZ_BTBD8"/>
    <property type="match status" value="1"/>
</dbReference>
<reference evidence="3 4" key="1">
    <citation type="submission" date="2022-05" db="EMBL/GenBank/DDBJ databases">
        <authorList>
            <consortium name="Genoscope - CEA"/>
            <person name="William W."/>
        </authorList>
    </citation>
    <scope>NUCLEOTIDE SEQUENCE [LARGE SCALE GENOMIC DNA]</scope>
</reference>
<feature type="domain" description="BTB" evidence="2">
    <location>
        <begin position="42"/>
        <end position="106"/>
    </location>
</feature>
<feature type="compositionally biased region" description="Polar residues" evidence="1">
    <location>
        <begin position="1070"/>
        <end position="1086"/>
    </location>
</feature>
<evidence type="ECO:0000256" key="1">
    <source>
        <dbReference type="SAM" id="MobiDB-lite"/>
    </source>
</evidence>
<sequence>MSFAKSKAFKEREQNARERLRDVAKQDLVADLCRLFGDTTFSDVLFIVKNVEFQAHSVVLRARAPCFCRRFLPNHTSPASVQTCVQINGLEAAEFEAFLRSCYTDDDFKDYKESSYPWRKQITADSDQQEYVTCVNEQTEVNAVSQDNISGISTQFGCMTTGYKQDPPTQNFVEQVNVTNAQLDCNVETSVKDGIVGDVDGIKVDSSETSSSGADIVLSRPFQCSSSCETTVNANHFNVNSGCSSLIITSNDNNNIADPVGGSPLQVDCTNQCYNDLVDHGSEDHTNDLGCQLVQTLSSVDKINSACSTPISNGNLVKKHNIVQNEDNENYLQSNQGYGKLELNHSSTREVFKGDINSECCSIGRDLLRLLISDAGSDVTFVINGGKVKAHKAILCARSSYFSAMLHGNWVEGKTNEIPLIGVNYDGFMTVLKYMYGGTTNISSDLAVMCDTLSLVDMYNLDGLKEIIVCNLRIEKCHLFHKPCGECITGISECLEVSELFNLTELKKSCIKWMAKHFDRVLATKGFTTLPKHLQEELLLEIEGGFVISSAIEVLNHCDRISSCTPLVKWTEPIHVAVSSIQESCLLFISSNFFSLIDETSFHEVLKGVGWSIPVLEKILSAVKKHLAIDNCCDQLRAILKLKRLLHLRNIEEDKESFPEEVDDLIVRLHSDCVKFMRCNLFKVTRSEGWRRLKPPTQRDIKEGAVFSGLTDSGNRRGAQKDTVRRNSVPPPSRPATTKPSQRVGLDSRTRTMGRGSSATNPPRPSTAKVGNCATGGLSLTNKRPSSARAASSHGGKTSDLGKMSSASSGVSQKRPSSTRATVAFGSSIKSTSFSQNPMTVKRPLSGRNSTASGRGKTLSSSTSLNQKLSSRSSDQKDSLPTRTSSAKNSSSLQRKDPNGRPSSAANFSGTRKEQKVSKHVMSTAGSNRSFLKCSSKEKRLSVEGACVKMKKASRNVQDQSLSNSRHCLGEVNELASSDSSESLLEKLLEERSSTTQEVAEDGSVPKLSETSHSCEQNASELQTMHENCSHENSSISPSEWSSDTRANRSLTEESFAESVSKENPEENLSPLNDGTDGLSSNSLCTDDSPGEAKFSDSLE</sequence>